<accession>A0ABU7F3W7</accession>
<feature type="compositionally biased region" description="Polar residues" evidence="1">
    <location>
        <begin position="14"/>
        <end position="29"/>
    </location>
</feature>
<feature type="region of interest" description="Disordered" evidence="1">
    <location>
        <begin position="1"/>
        <end position="63"/>
    </location>
</feature>
<dbReference type="Proteomes" id="UP001352852">
    <property type="component" value="Unassembled WGS sequence"/>
</dbReference>
<gene>
    <name evidence="2" type="ORF">CHARACLAT_018044</name>
</gene>
<reference evidence="2 3" key="1">
    <citation type="submission" date="2021-06" db="EMBL/GenBank/DDBJ databases">
        <authorList>
            <person name="Palmer J.M."/>
        </authorList>
    </citation>
    <scope>NUCLEOTIDE SEQUENCE [LARGE SCALE GENOMIC DNA]</scope>
    <source>
        <strain evidence="2 3">CL_MEX2019</strain>
        <tissue evidence="2">Muscle</tissue>
    </source>
</reference>
<feature type="non-terminal residue" evidence="2">
    <location>
        <position position="1"/>
    </location>
</feature>
<comment type="caution">
    <text evidence="2">The sequence shown here is derived from an EMBL/GenBank/DDBJ whole genome shotgun (WGS) entry which is preliminary data.</text>
</comment>
<keyword evidence="3" id="KW-1185">Reference proteome</keyword>
<evidence type="ECO:0000313" key="3">
    <source>
        <dbReference type="Proteomes" id="UP001352852"/>
    </source>
</evidence>
<sequence length="101" mass="11490">RGTKETNGLKYKTEQQGEPMTNVTRQSGENTEEVWVRETKRKTRPGNLTKTQTQELKTKAGMKMTSPHLIEDWSTTQGARAMDLYGYEHLPSLASKYTSLP</sequence>
<name>A0ABU7F3W7_9TELE</name>
<protein>
    <submittedName>
        <fullName evidence="2">Uncharacterized protein</fullName>
    </submittedName>
</protein>
<evidence type="ECO:0000256" key="1">
    <source>
        <dbReference type="SAM" id="MobiDB-lite"/>
    </source>
</evidence>
<organism evidence="2 3">
    <name type="scientific">Characodon lateralis</name>
    <dbReference type="NCBI Taxonomy" id="208331"/>
    <lineage>
        <taxon>Eukaryota</taxon>
        <taxon>Metazoa</taxon>
        <taxon>Chordata</taxon>
        <taxon>Craniata</taxon>
        <taxon>Vertebrata</taxon>
        <taxon>Euteleostomi</taxon>
        <taxon>Actinopterygii</taxon>
        <taxon>Neopterygii</taxon>
        <taxon>Teleostei</taxon>
        <taxon>Neoteleostei</taxon>
        <taxon>Acanthomorphata</taxon>
        <taxon>Ovalentaria</taxon>
        <taxon>Atherinomorphae</taxon>
        <taxon>Cyprinodontiformes</taxon>
        <taxon>Goodeidae</taxon>
        <taxon>Characodon</taxon>
    </lineage>
</organism>
<proteinExistence type="predicted"/>
<dbReference type="EMBL" id="JAHUTJ010075329">
    <property type="protein sequence ID" value="MED6294137.1"/>
    <property type="molecule type" value="Genomic_DNA"/>
</dbReference>
<evidence type="ECO:0000313" key="2">
    <source>
        <dbReference type="EMBL" id="MED6294137.1"/>
    </source>
</evidence>